<evidence type="ECO:0000256" key="1">
    <source>
        <dbReference type="ARBA" id="ARBA00022723"/>
    </source>
</evidence>
<feature type="domain" description="MYND-type" evidence="5">
    <location>
        <begin position="6"/>
        <end position="42"/>
    </location>
</feature>
<dbReference type="AlphaFoldDB" id="A0A6A6APX8"/>
<organism evidence="6 7">
    <name type="scientific">Dothidotthia symphoricarpi CBS 119687</name>
    <dbReference type="NCBI Taxonomy" id="1392245"/>
    <lineage>
        <taxon>Eukaryota</taxon>
        <taxon>Fungi</taxon>
        <taxon>Dikarya</taxon>
        <taxon>Ascomycota</taxon>
        <taxon>Pezizomycotina</taxon>
        <taxon>Dothideomycetes</taxon>
        <taxon>Pleosporomycetidae</taxon>
        <taxon>Pleosporales</taxon>
        <taxon>Dothidotthiaceae</taxon>
        <taxon>Dothidotthia</taxon>
    </lineage>
</organism>
<keyword evidence="7" id="KW-1185">Reference proteome</keyword>
<dbReference type="Pfam" id="PF01753">
    <property type="entry name" value="zf-MYND"/>
    <property type="match status" value="1"/>
</dbReference>
<dbReference type="SUPFAM" id="SSF144232">
    <property type="entry name" value="HIT/MYND zinc finger-like"/>
    <property type="match status" value="1"/>
</dbReference>
<dbReference type="Gene3D" id="6.10.140.2220">
    <property type="match status" value="1"/>
</dbReference>
<evidence type="ECO:0000256" key="3">
    <source>
        <dbReference type="ARBA" id="ARBA00022833"/>
    </source>
</evidence>
<evidence type="ECO:0000313" key="6">
    <source>
        <dbReference type="EMBL" id="KAF2133075.1"/>
    </source>
</evidence>
<protein>
    <recommendedName>
        <fullName evidence="5">MYND-type domain-containing protein</fullName>
    </recommendedName>
</protein>
<gene>
    <name evidence="6" type="ORF">P153DRAFT_284244</name>
</gene>
<evidence type="ECO:0000313" key="7">
    <source>
        <dbReference type="Proteomes" id="UP000799771"/>
    </source>
</evidence>
<evidence type="ECO:0000256" key="4">
    <source>
        <dbReference type="PROSITE-ProRule" id="PRU00134"/>
    </source>
</evidence>
<dbReference type="PROSITE" id="PS50865">
    <property type="entry name" value="ZF_MYND_2"/>
    <property type="match status" value="1"/>
</dbReference>
<proteinExistence type="predicted"/>
<dbReference type="PROSITE" id="PS01360">
    <property type="entry name" value="ZF_MYND_1"/>
    <property type="match status" value="1"/>
</dbReference>
<dbReference type="RefSeq" id="XP_033527462.1">
    <property type="nucleotide sequence ID" value="XM_033663313.1"/>
</dbReference>
<sequence length="413" mass="46967">NTMSFCEECNKPGATRCSGCQSSLYCSKECQKKGWPMHRFLCKTLKDFQDRPVPSGSHEIYSRAIYFHPNETSPRFIWLKNERISYDGYTITYVRPRLGALIANNEDEKKSDAYVTPGSASFAHNHALDRGLTHTVFLRYRDTFLVDGSQPNKAINKVCDLDSRYAHEWRGPIVAYGTELLGGMSIDPKQTVDLAPSDLRTIVHFLNVFNCQGSMADGMQEMRPIAGVRINCGGDVEHGGRLKYEPVTVPAYHRIFEEPAAPISTRFGFPVTMQRVRGSYNRWNNGTMADGWLAFCNPAATYIYLGCDPKVRDNTAGPSWGFAPMKWQNSVGSVLLMRQDKKTLLPEHAAALSDYCQFHLTDLFQRQIDGEIGINAARILREITEEKFKTYYETWKEDQDDEEKRTQISPYEV</sequence>
<dbReference type="Proteomes" id="UP000799771">
    <property type="component" value="Unassembled WGS sequence"/>
</dbReference>
<reference evidence="6" key="1">
    <citation type="journal article" date="2020" name="Stud. Mycol.">
        <title>101 Dothideomycetes genomes: a test case for predicting lifestyles and emergence of pathogens.</title>
        <authorList>
            <person name="Haridas S."/>
            <person name="Albert R."/>
            <person name="Binder M."/>
            <person name="Bloem J."/>
            <person name="Labutti K."/>
            <person name="Salamov A."/>
            <person name="Andreopoulos B."/>
            <person name="Baker S."/>
            <person name="Barry K."/>
            <person name="Bills G."/>
            <person name="Bluhm B."/>
            <person name="Cannon C."/>
            <person name="Castanera R."/>
            <person name="Culley D."/>
            <person name="Daum C."/>
            <person name="Ezra D."/>
            <person name="Gonzalez J."/>
            <person name="Henrissat B."/>
            <person name="Kuo A."/>
            <person name="Liang C."/>
            <person name="Lipzen A."/>
            <person name="Lutzoni F."/>
            <person name="Magnuson J."/>
            <person name="Mondo S."/>
            <person name="Nolan M."/>
            <person name="Ohm R."/>
            <person name="Pangilinan J."/>
            <person name="Park H.-J."/>
            <person name="Ramirez L."/>
            <person name="Alfaro M."/>
            <person name="Sun H."/>
            <person name="Tritt A."/>
            <person name="Yoshinaga Y."/>
            <person name="Zwiers L.-H."/>
            <person name="Turgeon B."/>
            <person name="Goodwin S."/>
            <person name="Spatafora J."/>
            <person name="Crous P."/>
            <person name="Grigoriev I."/>
        </authorList>
    </citation>
    <scope>NUCLEOTIDE SEQUENCE</scope>
    <source>
        <strain evidence="6">CBS 119687</strain>
    </source>
</reference>
<keyword evidence="2 4" id="KW-0863">Zinc-finger</keyword>
<name>A0A6A6APX8_9PLEO</name>
<dbReference type="EMBL" id="ML977500">
    <property type="protein sequence ID" value="KAF2133075.1"/>
    <property type="molecule type" value="Genomic_DNA"/>
</dbReference>
<dbReference type="OrthoDB" id="437457at2759"/>
<dbReference type="InterPro" id="IPR002893">
    <property type="entry name" value="Znf_MYND"/>
</dbReference>
<evidence type="ECO:0000256" key="2">
    <source>
        <dbReference type="ARBA" id="ARBA00022771"/>
    </source>
</evidence>
<keyword evidence="3" id="KW-0862">Zinc</keyword>
<dbReference type="GO" id="GO:0008270">
    <property type="term" value="F:zinc ion binding"/>
    <property type="evidence" value="ECO:0007669"/>
    <property type="project" value="UniProtKB-KW"/>
</dbReference>
<evidence type="ECO:0000259" key="5">
    <source>
        <dbReference type="PROSITE" id="PS50865"/>
    </source>
</evidence>
<dbReference type="GeneID" id="54403745"/>
<keyword evidence="1" id="KW-0479">Metal-binding</keyword>
<feature type="non-terminal residue" evidence="6">
    <location>
        <position position="1"/>
    </location>
</feature>
<accession>A0A6A6APX8</accession>